<reference evidence="2 3" key="1">
    <citation type="journal article" date="2007" name="Nature">
        <title>Evolution of genes and genomes on the Drosophila phylogeny.</title>
        <authorList>
            <consortium name="Drosophila 12 Genomes Consortium"/>
            <person name="Clark A.G."/>
            <person name="Eisen M.B."/>
            <person name="Smith D.R."/>
            <person name="Bergman C.M."/>
            <person name="Oliver B."/>
            <person name="Markow T.A."/>
            <person name="Kaufman T.C."/>
            <person name="Kellis M."/>
            <person name="Gelbart W."/>
            <person name="Iyer V.N."/>
            <person name="Pollard D.A."/>
            <person name="Sackton T.B."/>
            <person name="Larracuente A.M."/>
            <person name="Singh N.D."/>
            <person name="Abad J.P."/>
            <person name="Abt D.N."/>
            <person name="Adryan B."/>
            <person name="Aguade M."/>
            <person name="Akashi H."/>
            <person name="Anderson W.W."/>
            <person name="Aquadro C.F."/>
            <person name="Ardell D.H."/>
            <person name="Arguello R."/>
            <person name="Artieri C.G."/>
            <person name="Barbash D.A."/>
            <person name="Barker D."/>
            <person name="Barsanti P."/>
            <person name="Batterham P."/>
            <person name="Batzoglou S."/>
            <person name="Begun D."/>
            <person name="Bhutkar A."/>
            <person name="Blanco E."/>
            <person name="Bosak S.A."/>
            <person name="Bradley R.K."/>
            <person name="Brand A.D."/>
            <person name="Brent M.R."/>
            <person name="Brooks A.N."/>
            <person name="Brown R.H."/>
            <person name="Butlin R.K."/>
            <person name="Caggese C."/>
            <person name="Calvi B.R."/>
            <person name="Bernardo de Carvalho A."/>
            <person name="Caspi A."/>
            <person name="Castrezana S."/>
            <person name="Celniker S.E."/>
            <person name="Chang J.L."/>
            <person name="Chapple C."/>
            <person name="Chatterji S."/>
            <person name="Chinwalla A."/>
            <person name="Civetta A."/>
            <person name="Clifton S.W."/>
            <person name="Comeron J.M."/>
            <person name="Costello J.C."/>
            <person name="Coyne J.A."/>
            <person name="Daub J."/>
            <person name="David R.G."/>
            <person name="Delcher A.L."/>
            <person name="Delehaunty K."/>
            <person name="Do C.B."/>
            <person name="Ebling H."/>
            <person name="Edwards K."/>
            <person name="Eickbush T."/>
            <person name="Evans J.D."/>
            <person name="Filipski A."/>
            <person name="Findeiss S."/>
            <person name="Freyhult E."/>
            <person name="Fulton L."/>
            <person name="Fulton R."/>
            <person name="Garcia A.C."/>
            <person name="Gardiner A."/>
            <person name="Garfield D.A."/>
            <person name="Garvin B.E."/>
            <person name="Gibson G."/>
            <person name="Gilbert D."/>
            <person name="Gnerre S."/>
            <person name="Godfrey J."/>
            <person name="Good R."/>
            <person name="Gotea V."/>
            <person name="Gravely B."/>
            <person name="Greenberg A.J."/>
            <person name="Griffiths-Jones S."/>
            <person name="Gross S."/>
            <person name="Guigo R."/>
            <person name="Gustafson E.A."/>
            <person name="Haerty W."/>
            <person name="Hahn M.W."/>
            <person name="Halligan D.L."/>
            <person name="Halpern A.L."/>
            <person name="Halter G.M."/>
            <person name="Han M.V."/>
            <person name="Heger A."/>
            <person name="Hillier L."/>
            <person name="Hinrichs A.S."/>
            <person name="Holmes I."/>
            <person name="Hoskins R.A."/>
            <person name="Hubisz M.J."/>
            <person name="Hultmark D."/>
            <person name="Huntley M.A."/>
            <person name="Jaffe D.B."/>
            <person name="Jagadeeshan S."/>
            <person name="Jeck W.R."/>
            <person name="Johnson J."/>
            <person name="Jones C.D."/>
            <person name="Jordan W.C."/>
            <person name="Karpen G.H."/>
            <person name="Kataoka E."/>
            <person name="Keightley P.D."/>
            <person name="Kheradpour P."/>
            <person name="Kirkness E.F."/>
            <person name="Koerich L.B."/>
            <person name="Kristiansen K."/>
            <person name="Kudrna D."/>
            <person name="Kulathinal R.J."/>
            <person name="Kumar S."/>
            <person name="Kwok R."/>
            <person name="Lander E."/>
            <person name="Langley C.H."/>
            <person name="Lapoint R."/>
            <person name="Lazzaro B.P."/>
            <person name="Lee S.J."/>
            <person name="Levesque L."/>
            <person name="Li R."/>
            <person name="Lin C.F."/>
            <person name="Lin M.F."/>
            <person name="Lindblad-Toh K."/>
            <person name="Llopart A."/>
            <person name="Long M."/>
            <person name="Low L."/>
            <person name="Lozovsky E."/>
            <person name="Lu J."/>
            <person name="Luo M."/>
            <person name="Machado C.A."/>
            <person name="Makalowski W."/>
            <person name="Marzo M."/>
            <person name="Matsuda M."/>
            <person name="Matzkin L."/>
            <person name="McAllister B."/>
            <person name="McBride C.S."/>
            <person name="McKernan B."/>
            <person name="McKernan K."/>
            <person name="Mendez-Lago M."/>
            <person name="Minx P."/>
            <person name="Mollenhauer M.U."/>
            <person name="Montooth K."/>
            <person name="Mount S.M."/>
            <person name="Mu X."/>
            <person name="Myers E."/>
            <person name="Negre B."/>
            <person name="Newfeld S."/>
            <person name="Nielsen R."/>
            <person name="Noor M.A."/>
            <person name="O'Grady P."/>
            <person name="Pachter L."/>
            <person name="Papaceit M."/>
            <person name="Parisi M.J."/>
            <person name="Parisi M."/>
            <person name="Parts L."/>
            <person name="Pedersen J.S."/>
            <person name="Pesole G."/>
            <person name="Phillippy A.M."/>
            <person name="Ponting C.P."/>
            <person name="Pop M."/>
            <person name="Porcelli D."/>
            <person name="Powell J.R."/>
            <person name="Prohaska S."/>
            <person name="Pruitt K."/>
            <person name="Puig M."/>
            <person name="Quesneville H."/>
            <person name="Ram K.R."/>
            <person name="Rand D."/>
            <person name="Rasmussen M.D."/>
            <person name="Reed L.K."/>
            <person name="Reenan R."/>
            <person name="Reily A."/>
            <person name="Remington K.A."/>
            <person name="Rieger T.T."/>
            <person name="Ritchie M.G."/>
            <person name="Robin C."/>
            <person name="Rogers Y.H."/>
            <person name="Rohde C."/>
            <person name="Rozas J."/>
            <person name="Rubenfield M.J."/>
            <person name="Ruiz A."/>
            <person name="Russo S."/>
            <person name="Salzberg S.L."/>
            <person name="Sanchez-Gracia A."/>
            <person name="Saranga D.J."/>
            <person name="Sato H."/>
            <person name="Schaeffer S.W."/>
            <person name="Schatz M.C."/>
            <person name="Schlenke T."/>
            <person name="Schwartz R."/>
            <person name="Segarra C."/>
            <person name="Singh R.S."/>
            <person name="Sirot L."/>
            <person name="Sirota M."/>
            <person name="Sisneros N.B."/>
            <person name="Smith C.D."/>
            <person name="Smith T.F."/>
            <person name="Spieth J."/>
            <person name="Stage D.E."/>
            <person name="Stark A."/>
            <person name="Stephan W."/>
            <person name="Strausberg R.L."/>
            <person name="Strempel S."/>
            <person name="Sturgill D."/>
            <person name="Sutton G."/>
            <person name="Sutton G.G."/>
            <person name="Tao W."/>
            <person name="Teichmann S."/>
            <person name="Tobari Y.N."/>
            <person name="Tomimura Y."/>
            <person name="Tsolas J.M."/>
            <person name="Valente V.L."/>
            <person name="Venter E."/>
            <person name="Venter J.C."/>
            <person name="Vicario S."/>
            <person name="Vieira F.G."/>
            <person name="Vilella A.J."/>
            <person name="Villasante A."/>
            <person name="Walenz B."/>
            <person name="Wang J."/>
            <person name="Wasserman M."/>
            <person name="Watts T."/>
            <person name="Wilson D."/>
            <person name="Wilson R.K."/>
            <person name="Wing R.A."/>
            <person name="Wolfner M.F."/>
            <person name="Wong A."/>
            <person name="Wong G.K."/>
            <person name="Wu C.I."/>
            <person name="Wu G."/>
            <person name="Yamamoto D."/>
            <person name="Yang H.P."/>
            <person name="Yang S.P."/>
            <person name="Yorke J.A."/>
            <person name="Yoshida K."/>
            <person name="Zdobnov E."/>
            <person name="Zhang P."/>
            <person name="Zhang Y."/>
            <person name="Zimin A.V."/>
            <person name="Baldwin J."/>
            <person name="Abdouelleil A."/>
            <person name="Abdulkadir J."/>
            <person name="Abebe A."/>
            <person name="Abera B."/>
            <person name="Abreu J."/>
            <person name="Acer S.C."/>
            <person name="Aftuck L."/>
            <person name="Alexander A."/>
            <person name="An P."/>
            <person name="Anderson E."/>
            <person name="Anderson S."/>
            <person name="Arachi H."/>
            <person name="Azer M."/>
            <person name="Bachantsang P."/>
            <person name="Barry A."/>
            <person name="Bayul T."/>
            <person name="Berlin A."/>
            <person name="Bessette D."/>
            <person name="Bloom T."/>
            <person name="Blye J."/>
            <person name="Boguslavskiy L."/>
            <person name="Bonnet C."/>
            <person name="Boukhgalter B."/>
            <person name="Bourzgui I."/>
            <person name="Brown A."/>
            <person name="Cahill P."/>
            <person name="Channer S."/>
            <person name="Cheshatsang Y."/>
            <person name="Chuda L."/>
            <person name="Citroen M."/>
            <person name="Collymore A."/>
            <person name="Cooke P."/>
            <person name="Costello M."/>
            <person name="D'Aco K."/>
            <person name="Daza R."/>
            <person name="De Haan G."/>
            <person name="DeGray S."/>
            <person name="DeMaso C."/>
            <person name="Dhargay N."/>
            <person name="Dooley K."/>
            <person name="Dooley E."/>
            <person name="Doricent M."/>
            <person name="Dorje P."/>
            <person name="Dorjee K."/>
            <person name="Dupes A."/>
            <person name="Elong R."/>
            <person name="Falk J."/>
            <person name="Farina A."/>
            <person name="Faro S."/>
            <person name="Ferguson D."/>
            <person name="Fisher S."/>
            <person name="Foley C.D."/>
            <person name="Franke A."/>
            <person name="Friedrich D."/>
            <person name="Gadbois L."/>
            <person name="Gearin G."/>
            <person name="Gearin C.R."/>
            <person name="Giannoukos G."/>
            <person name="Goode T."/>
            <person name="Graham J."/>
            <person name="Grandbois E."/>
            <person name="Grewal S."/>
            <person name="Gyaltsen K."/>
            <person name="Hafez N."/>
            <person name="Hagos B."/>
            <person name="Hall J."/>
            <person name="Henson C."/>
            <person name="Hollinger A."/>
            <person name="Honan T."/>
            <person name="Huard M.D."/>
            <person name="Hughes L."/>
            <person name="Hurhula B."/>
            <person name="Husby M.E."/>
            <person name="Kamat A."/>
            <person name="Kanga B."/>
            <person name="Kashin S."/>
            <person name="Khazanovich D."/>
            <person name="Kisner P."/>
            <person name="Lance K."/>
            <person name="Lara M."/>
            <person name="Lee W."/>
            <person name="Lennon N."/>
            <person name="Letendre F."/>
            <person name="LeVine R."/>
            <person name="Lipovsky A."/>
            <person name="Liu X."/>
            <person name="Liu J."/>
            <person name="Liu S."/>
            <person name="Lokyitsang T."/>
            <person name="Lokyitsang Y."/>
            <person name="Lubonja R."/>
            <person name="Lui A."/>
            <person name="MacDonald P."/>
            <person name="Magnisalis V."/>
            <person name="Maru K."/>
            <person name="Matthews C."/>
            <person name="McCusker W."/>
            <person name="McDonough S."/>
            <person name="Mehta T."/>
            <person name="Meldrim J."/>
            <person name="Meneus L."/>
            <person name="Mihai O."/>
            <person name="Mihalev A."/>
            <person name="Mihova T."/>
            <person name="Mittelman R."/>
            <person name="Mlenga V."/>
            <person name="Montmayeur A."/>
            <person name="Mulrain L."/>
            <person name="Navidi A."/>
            <person name="Naylor J."/>
            <person name="Negash T."/>
            <person name="Nguyen T."/>
            <person name="Nguyen N."/>
            <person name="Nicol R."/>
            <person name="Norbu C."/>
            <person name="Norbu N."/>
            <person name="Novod N."/>
            <person name="O'Neill B."/>
            <person name="Osman S."/>
            <person name="Markiewicz E."/>
            <person name="Oyono O.L."/>
            <person name="Patti C."/>
            <person name="Phunkhang P."/>
            <person name="Pierre F."/>
            <person name="Priest M."/>
            <person name="Raghuraman S."/>
            <person name="Rege F."/>
            <person name="Reyes R."/>
            <person name="Rise C."/>
            <person name="Rogov P."/>
            <person name="Ross K."/>
            <person name="Ryan E."/>
            <person name="Settipalli S."/>
            <person name="Shea T."/>
            <person name="Sherpa N."/>
            <person name="Shi L."/>
            <person name="Shih D."/>
            <person name="Sparrow T."/>
            <person name="Spaulding J."/>
            <person name="Stalker J."/>
            <person name="Stange-Thomann N."/>
            <person name="Stavropoulos S."/>
            <person name="Stone C."/>
            <person name="Strader C."/>
            <person name="Tesfaye S."/>
            <person name="Thomson T."/>
            <person name="Thoulutsang Y."/>
            <person name="Thoulutsang D."/>
            <person name="Topham K."/>
            <person name="Topping I."/>
            <person name="Tsamla T."/>
            <person name="Vassiliev H."/>
            <person name="Vo A."/>
            <person name="Wangchuk T."/>
            <person name="Wangdi T."/>
            <person name="Weiand M."/>
            <person name="Wilkinson J."/>
            <person name="Wilson A."/>
            <person name="Yadav S."/>
            <person name="Young G."/>
            <person name="Yu Q."/>
            <person name="Zembek L."/>
            <person name="Zhong D."/>
            <person name="Zimmer A."/>
            <person name="Zwirko Z."/>
            <person name="Jaffe D.B."/>
            <person name="Alvarez P."/>
            <person name="Brockman W."/>
            <person name="Butler J."/>
            <person name="Chin C."/>
            <person name="Gnerre S."/>
            <person name="Grabherr M."/>
            <person name="Kleber M."/>
            <person name="Mauceli E."/>
            <person name="MacCallum I."/>
        </authorList>
    </citation>
    <scope>NUCLEOTIDE SEQUENCE [LARGE SCALE GENOMIC DNA]</scope>
    <source>
        <strain evidence="3">white501</strain>
    </source>
</reference>
<evidence type="ECO:0000313" key="2">
    <source>
        <dbReference type="EMBL" id="EDX11819.1"/>
    </source>
</evidence>
<proteinExistence type="predicted"/>
<evidence type="ECO:0000256" key="1">
    <source>
        <dbReference type="SAM" id="MobiDB-lite"/>
    </source>
</evidence>
<organism evidence="2 3">
    <name type="scientific">Drosophila simulans</name>
    <name type="common">Fruit fly</name>
    <dbReference type="NCBI Taxonomy" id="7240"/>
    <lineage>
        <taxon>Eukaryota</taxon>
        <taxon>Metazoa</taxon>
        <taxon>Ecdysozoa</taxon>
        <taxon>Arthropoda</taxon>
        <taxon>Hexapoda</taxon>
        <taxon>Insecta</taxon>
        <taxon>Pterygota</taxon>
        <taxon>Neoptera</taxon>
        <taxon>Endopterygota</taxon>
        <taxon>Diptera</taxon>
        <taxon>Brachycera</taxon>
        <taxon>Muscomorpha</taxon>
        <taxon>Ephydroidea</taxon>
        <taxon>Drosophilidae</taxon>
        <taxon>Drosophila</taxon>
        <taxon>Sophophora</taxon>
    </lineage>
</organism>
<dbReference type="AlphaFoldDB" id="B4QXN3"/>
<gene>
    <name evidence="2" type="primary">Dsim\GD19563</name>
    <name evidence="2" type="ORF">Dsim_GD19563</name>
</gene>
<dbReference type="HOGENOM" id="CLU_3070945_0_0_1"/>
<sequence>MEPQTNASCWAQIKWQANTPKEQDEGWGLEDWGLSTADDGRRTPEVGAGMEKL</sequence>
<keyword evidence="3" id="KW-1185">Reference proteome</keyword>
<feature type="region of interest" description="Disordered" evidence="1">
    <location>
        <begin position="19"/>
        <end position="53"/>
    </location>
</feature>
<dbReference type="Proteomes" id="UP000000304">
    <property type="component" value="Chromosome 3R"/>
</dbReference>
<accession>B4QXN3</accession>
<protein>
    <submittedName>
        <fullName evidence="2">GD19563</fullName>
    </submittedName>
</protein>
<dbReference type="OMA" id="NASCWAQ"/>
<dbReference type="EMBL" id="CM000364">
    <property type="protein sequence ID" value="EDX11819.1"/>
    <property type="molecule type" value="Genomic_DNA"/>
</dbReference>
<name>B4QXN3_DROSI</name>
<evidence type="ECO:0000313" key="3">
    <source>
        <dbReference type="Proteomes" id="UP000000304"/>
    </source>
</evidence>